<comment type="subunit">
    <text evidence="8">Homodimer. Interacts with FtsZ.</text>
</comment>
<keyword evidence="11" id="KW-1185">Reference proteome</keyword>
<evidence type="ECO:0000256" key="2">
    <source>
        <dbReference type="ARBA" id="ARBA00015195"/>
    </source>
</evidence>
<dbReference type="EMBL" id="BKZQ01000016">
    <property type="protein sequence ID" value="GER70202.1"/>
    <property type="molecule type" value="Genomic_DNA"/>
</dbReference>
<evidence type="ECO:0000256" key="7">
    <source>
        <dbReference type="ARBA" id="ARBA00024910"/>
    </source>
</evidence>
<comment type="function">
    <text evidence="7">Activator of cell division through the inhibition of FtsZ GTPase activity, therefore promoting FtsZ assembly into bundles of protofilaments necessary for the formation of the division Z ring. It is recruited early at mid-cell but it is not essential for cell division.</text>
</comment>
<comment type="subcellular location">
    <subcellularLocation>
        <location evidence="1">Cytoplasm</location>
    </subcellularLocation>
</comment>
<dbReference type="GO" id="GO:0005829">
    <property type="term" value="C:cytosol"/>
    <property type="evidence" value="ECO:0007669"/>
    <property type="project" value="TreeGrafter"/>
</dbReference>
<dbReference type="RefSeq" id="WP_151680292.1">
    <property type="nucleotide sequence ID" value="NZ_BKZP01000013.1"/>
</dbReference>
<evidence type="ECO:0000256" key="6">
    <source>
        <dbReference type="ARBA" id="ARBA00023306"/>
    </source>
</evidence>
<dbReference type="AlphaFoldDB" id="A0A5J4J5F6"/>
<evidence type="ECO:0000256" key="1">
    <source>
        <dbReference type="ARBA" id="ARBA00004496"/>
    </source>
</evidence>
<proteinExistence type="predicted"/>
<comment type="caution">
    <text evidence="10">The sequence shown here is derived from an EMBL/GenBank/DDBJ whole genome shotgun (WGS) entry which is preliminary data.</text>
</comment>
<protein>
    <recommendedName>
        <fullName evidence="2">Cell division protein ZapA</fullName>
    </recommendedName>
    <alternativeName>
        <fullName evidence="9">Z ring-associated protein ZapA</fullName>
    </alternativeName>
</protein>
<evidence type="ECO:0000256" key="4">
    <source>
        <dbReference type="ARBA" id="ARBA00022618"/>
    </source>
</evidence>
<evidence type="ECO:0000256" key="5">
    <source>
        <dbReference type="ARBA" id="ARBA00023210"/>
    </source>
</evidence>
<name>A0A5J4J5F6_9BACI</name>
<dbReference type="GO" id="GO:0032153">
    <property type="term" value="C:cell division site"/>
    <property type="evidence" value="ECO:0007669"/>
    <property type="project" value="TreeGrafter"/>
</dbReference>
<dbReference type="GO" id="GO:0000917">
    <property type="term" value="P:division septum assembly"/>
    <property type="evidence" value="ECO:0007669"/>
    <property type="project" value="UniProtKB-KW"/>
</dbReference>
<dbReference type="InterPro" id="IPR053712">
    <property type="entry name" value="Bac_CellDiv_Activator"/>
</dbReference>
<accession>A0A5J4J5F6</accession>
<dbReference type="SUPFAM" id="SSF102829">
    <property type="entry name" value="Cell division protein ZapA-like"/>
    <property type="match status" value="1"/>
</dbReference>
<keyword evidence="4" id="KW-0132">Cell division</keyword>
<dbReference type="PANTHER" id="PTHR34981:SF1">
    <property type="entry name" value="CELL DIVISION PROTEIN ZAPA"/>
    <property type="match status" value="1"/>
</dbReference>
<dbReference type="PANTHER" id="PTHR34981">
    <property type="entry name" value="CELL DIVISION PROTEIN ZAPA"/>
    <property type="match status" value="1"/>
</dbReference>
<organism evidence="10 11">
    <name type="scientific">Weizmannia acidilactici</name>
    <dbReference type="NCBI Taxonomy" id="2607726"/>
    <lineage>
        <taxon>Bacteria</taxon>
        <taxon>Bacillati</taxon>
        <taxon>Bacillota</taxon>
        <taxon>Bacilli</taxon>
        <taxon>Bacillales</taxon>
        <taxon>Bacillaceae</taxon>
        <taxon>Heyndrickxia</taxon>
    </lineage>
</organism>
<evidence type="ECO:0000256" key="9">
    <source>
        <dbReference type="ARBA" id="ARBA00033158"/>
    </source>
</evidence>
<dbReference type="InterPro" id="IPR036192">
    <property type="entry name" value="Cell_div_ZapA-like_sf"/>
</dbReference>
<evidence type="ECO:0000313" key="11">
    <source>
        <dbReference type="Proteomes" id="UP000391919"/>
    </source>
</evidence>
<dbReference type="Pfam" id="PF05164">
    <property type="entry name" value="ZapA"/>
    <property type="match status" value="1"/>
</dbReference>
<evidence type="ECO:0000256" key="3">
    <source>
        <dbReference type="ARBA" id="ARBA00022490"/>
    </source>
</evidence>
<keyword evidence="5" id="KW-0717">Septation</keyword>
<dbReference type="NCBIfam" id="NF010724">
    <property type="entry name" value="PRK14126.1"/>
    <property type="match status" value="1"/>
</dbReference>
<dbReference type="GO" id="GO:0000921">
    <property type="term" value="P:septin ring assembly"/>
    <property type="evidence" value="ECO:0007669"/>
    <property type="project" value="TreeGrafter"/>
</dbReference>
<sequence length="90" mass="10242">MEKTRITIGIYGQQYTIVGTDPASHIRLVASMVDERMREISAKNPSLDTSKLAVLTAVNAVHDYIKLKEQYELLEQHYLQLLKKDEGEHG</sequence>
<reference evidence="10 11" key="1">
    <citation type="submission" date="2019-09" db="EMBL/GenBank/DDBJ databases">
        <title>Draft genome sequence of Bacillus sp. JC-7.</title>
        <authorList>
            <person name="Tanaka N."/>
            <person name="Shiwa Y."/>
            <person name="Fujita N."/>
            <person name="Tanasupawat S."/>
        </authorList>
    </citation>
    <scope>NUCLEOTIDE SEQUENCE [LARGE SCALE GENOMIC DNA]</scope>
    <source>
        <strain evidence="10 11">JC-7</strain>
    </source>
</reference>
<keyword evidence="6" id="KW-0131">Cell cycle</keyword>
<evidence type="ECO:0000313" key="10">
    <source>
        <dbReference type="EMBL" id="GER70202.1"/>
    </source>
</evidence>
<dbReference type="GO" id="GO:0043093">
    <property type="term" value="P:FtsZ-dependent cytokinesis"/>
    <property type="evidence" value="ECO:0007669"/>
    <property type="project" value="TreeGrafter"/>
</dbReference>
<gene>
    <name evidence="10" type="ORF">BpJC7_15050</name>
</gene>
<dbReference type="GO" id="GO:0030428">
    <property type="term" value="C:cell septum"/>
    <property type="evidence" value="ECO:0007669"/>
    <property type="project" value="TreeGrafter"/>
</dbReference>
<keyword evidence="3" id="KW-0963">Cytoplasm</keyword>
<dbReference type="InterPro" id="IPR007838">
    <property type="entry name" value="Cell_div_ZapA-like"/>
</dbReference>
<evidence type="ECO:0000256" key="8">
    <source>
        <dbReference type="ARBA" id="ARBA00026068"/>
    </source>
</evidence>
<dbReference type="Proteomes" id="UP000391919">
    <property type="component" value="Unassembled WGS sequence"/>
</dbReference>
<dbReference type="Gene3D" id="6.10.250.790">
    <property type="match status" value="1"/>
</dbReference>